<gene>
    <name evidence="3" type="ORF">STHAL_33195</name>
</gene>
<evidence type="ECO:0000313" key="4">
    <source>
        <dbReference type="Proteomes" id="UP000735541"/>
    </source>
</evidence>
<feature type="region of interest" description="Disordered" evidence="1">
    <location>
        <begin position="467"/>
        <end position="529"/>
    </location>
</feature>
<feature type="region of interest" description="Disordered" evidence="1">
    <location>
        <begin position="270"/>
        <end position="297"/>
    </location>
</feature>
<dbReference type="Pfam" id="PF10935">
    <property type="entry name" value="DUF2637"/>
    <property type="match status" value="1"/>
</dbReference>
<keyword evidence="2" id="KW-0472">Membrane</keyword>
<dbReference type="Proteomes" id="UP000735541">
    <property type="component" value="Unassembled WGS sequence"/>
</dbReference>
<feature type="compositionally biased region" description="Basic and acidic residues" evidence="1">
    <location>
        <begin position="430"/>
        <end position="449"/>
    </location>
</feature>
<feature type="compositionally biased region" description="Basic and acidic residues" evidence="1">
    <location>
        <begin position="384"/>
        <end position="402"/>
    </location>
</feature>
<sequence length="605" mass="65510">MTITDMPQTAAPDTPASRPPGRASDTPEKVSGTPRGVSSPDKRKTIKPTRDRLMTALSLVAAVGGTLVGVIGFAMSYSTLAKVALSWGFSQELAPWFPVGVDASIIAFLALDLYLIRKNTAWPLLRMAAHAMTGATIWFNASSQGQIASDPVQAASHGVMPVLFVIGVEAARRLIIQKARLEAGTVADRIPLHRWILSPVATPRFYRRMRLHNVTSYPEMIRRQQELIAYEQWLKRKYKGDIAKASEDELLPMKMAPYGYTVAQALAMPDDQERAAQERKAEAERRRLEAETRSEVAKAKAEAERLRAKGEVDLVQAEVEGQTGQARAHARAQVSAAERAAELELEALDKAVVAEARAREAEAERLEAEERKAAAEADLAKAELERKAAEQRRAAAEADKVAAAEAGAIETERIAQARKAAAEADLEAAELERQAAQKRKEAAEADRVAAAEAQAVETQAAAEARKAAAEADRAAAETEKAAAETRRAAAEVDRKKAEEDSRREAALADAARSREAAAEADRRAAETRRAAAEIEQRAVEAEDAAKLSPRERAVRKVARLILQKAGGVAVNLPLSDIQRELEVSPGTASEYRQEAAELLAGGYRP</sequence>
<dbReference type="RefSeq" id="WP_228874021.1">
    <property type="nucleotide sequence ID" value="NZ_JAHUVW010000005.1"/>
</dbReference>
<keyword evidence="2" id="KW-0812">Transmembrane</keyword>
<name>A0ABS6U275_STRHA</name>
<protein>
    <submittedName>
        <fullName evidence="3">DUF2637 domain-containing protein</fullName>
    </submittedName>
</protein>
<organism evidence="3 4">
    <name type="scientific">Streptomyces halstedii</name>
    <dbReference type="NCBI Taxonomy" id="1944"/>
    <lineage>
        <taxon>Bacteria</taxon>
        <taxon>Bacillati</taxon>
        <taxon>Actinomycetota</taxon>
        <taxon>Actinomycetes</taxon>
        <taxon>Kitasatosporales</taxon>
        <taxon>Streptomycetaceae</taxon>
        <taxon>Streptomyces</taxon>
    </lineage>
</organism>
<feature type="region of interest" description="Disordered" evidence="1">
    <location>
        <begin position="384"/>
        <end position="407"/>
    </location>
</feature>
<feature type="compositionally biased region" description="Basic and acidic residues" evidence="1">
    <location>
        <begin position="271"/>
        <end position="297"/>
    </location>
</feature>
<feature type="region of interest" description="Disordered" evidence="1">
    <location>
        <begin position="1"/>
        <end position="46"/>
    </location>
</feature>
<evidence type="ECO:0000256" key="1">
    <source>
        <dbReference type="SAM" id="MobiDB-lite"/>
    </source>
</evidence>
<accession>A0ABS6U275</accession>
<evidence type="ECO:0000313" key="3">
    <source>
        <dbReference type="EMBL" id="MBV7674304.1"/>
    </source>
</evidence>
<evidence type="ECO:0000256" key="2">
    <source>
        <dbReference type="SAM" id="Phobius"/>
    </source>
</evidence>
<proteinExistence type="predicted"/>
<dbReference type="EMBL" id="JAHUVW010000005">
    <property type="protein sequence ID" value="MBV7674304.1"/>
    <property type="molecule type" value="Genomic_DNA"/>
</dbReference>
<feature type="region of interest" description="Disordered" evidence="1">
    <location>
        <begin position="430"/>
        <end position="451"/>
    </location>
</feature>
<comment type="caution">
    <text evidence="3">The sequence shown here is derived from an EMBL/GenBank/DDBJ whole genome shotgun (WGS) entry which is preliminary data.</text>
</comment>
<reference evidence="3 4" key="1">
    <citation type="submission" date="2021-07" db="EMBL/GenBank/DDBJ databases">
        <title>Sequencing Streptomyces halstedii LGO-A4 genome an citrus endophytic actinomycete.</title>
        <authorList>
            <person name="Samborskyy M."/>
            <person name="Scott N."/>
            <person name="Deglau R."/>
            <person name="Dickens S."/>
            <person name="Oliveira L.G."/>
        </authorList>
    </citation>
    <scope>NUCLEOTIDE SEQUENCE [LARGE SCALE GENOMIC DNA]</scope>
    <source>
        <strain evidence="3 4">LGO-A4</strain>
    </source>
</reference>
<keyword evidence="4" id="KW-1185">Reference proteome</keyword>
<feature type="transmembrane region" description="Helical" evidence="2">
    <location>
        <begin position="95"/>
        <end position="116"/>
    </location>
</feature>
<keyword evidence="2" id="KW-1133">Transmembrane helix</keyword>
<feature type="transmembrane region" description="Helical" evidence="2">
    <location>
        <begin position="53"/>
        <end position="75"/>
    </location>
</feature>
<dbReference type="InterPro" id="IPR021235">
    <property type="entry name" value="DUF2637"/>
</dbReference>